<dbReference type="EMBL" id="FOCL01000004">
    <property type="protein sequence ID" value="SEN85155.1"/>
    <property type="molecule type" value="Genomic_DNA"/>
</dbReference>
<dbReference type="STRING" id="551995.SAMN05192574_104353"/>
<name>A0A1H8JXB4_9SPHI</name>
<gene>
    <name evidence="1" type="ORF">SAMN05192574_104353</name>
</gene>
<reference evidence="2" key="1">
    <citation type="submission" date="2016-10" db="EMBL/GenBank/DDBJ databases">
        <authorList>
            <person name="Varghese N."/>
            <person name="Submissions S."/>
        </authorList>
    </citation>
    <scope>NUCLEOTIDE SEQUENCE [LARGE SCALE GENOMIC DNA]</scope>
    <source>
        <strain evidence="2">Gh-48</strain>
    </source>
</reference>
<keyword evidence="2" id="KW-1185">Reference proteome</keyword>
<organism evidence="1 2">
    <name type="scientific">Mucilaginibacter gossypiicola</name>
    <dbReference type="NCBI Taxonomy" id="551995"/>
    <lineage>
        <taxon>Bacteria</taxon>
        <taxon>Pseudomonadati</taxon>
        <taxon>Bacteroidota</taxon>
        <taxon>Sphingobacteriia</taxon>
        <taxon>Sphingobacteriales</taxon>
        <taxon>Sphingobacteriaceae</taxon>
        <taxon>Mucilaginibacter</taxon>
    </lineage>
</organism>
<dbReference type="RefSeq" id="WP_091211435.1">
    <property type="nucleotide sequence ID" value="NZ_FOCL01000004.1"/>
</dbReference>
<accession>A0A1H8JXB4</accession>
<evidence type="ECO:0000313" key="2">
    <source>
        <dbReference type="Proteomes" id="UP000198942"/>
    </source>
</evidence>
<dbReference type="AlphaFoldDB" id="A0A1H8JXB4"/>
<evidence type="ECO:0000313" key="1">
    <source>
        <dbReference type="EMBL" id="SEN85155.1"/>
    </source>
</evidence>
<sequence length="228" mass="25717">MKHAKLFLLLLFAGYTAFGQGSKRILIVDNVLLKPIRCKLVIRKNNKETELGQNDVNGYITIPCGNADSIKAIPNDIIRFYNSQYYICGNLSDKIMISNRYQYAVLNKKIDSVVLKKDYLSAALYYNVLYTSYKSIDSGATANIYQRLSYQALAQHFKIDQSIQYEINSPQFKMSDKLKGALINIQQQNGSISKVDEKGNLVLDNRTLQILVGKPKFDSALQGVAVIQ</sequence>
<dbReference type="Proteomes" id="UP000198942">
    <property type="component" value="Unassembled WGS sequence"/>
</dbReference>
<protein>
    <submittedName>
        <fullName evidence="1">Uncharacterized protein</fullName>
    </submittedName>
</protein>
<proteinExistence type="predicted"/>